<organism evidence="1 2">
    <name type="scientific">Breoghania corrubedonensis</name>
    <dbReference type="NCBI Taxonomy" id="665038"/>
    <lineage>
        <taxon>Bacteria</taxon>
        <taxon>Pseudomonadati</taxon>
        <taxon>Pseudomonadota</taxon>
        <taxon>Alphaproteobacteria</taxon>
        <taxon>Hyphomicrobiales</taxon>
        <taxon>Stappiaceae</taxon>
        <taxon>Breoghania</taxon>
    </lineage>
</organism>
<dbReference type="InterPro" id="IPR009752">
    <property type="entry name" value="Phage_Mu_GpJ"/>
</dbReference>
<protein>
    <submittedName>
        <fullName evidence="1">Phage gp36-like protein</fullName>
    </submittedName>
</protein>
<comment type="caution">
    <text evidence="1">The sequence shown here is derived from an EMBL/GenBank/DDBJ whole genome shotgun (WGS) entry which is preliminary data.</text>
</comment>
<dbReference type="Pfam" id="PF07030">
    <property type="entry name" value="Phage_Mu_Gp36"/>
    <property type="match status" value="1"/>
</dbReference>
<keyword evidence="2" id="KW-1185">Reference proteome</keyword>
<dbReference type="RefSeq" id="WP_107989289.1">
    <property type="nucleotide sequence ID" value="NZ_QAYG01000002.1"/>
</dbReference>
<evidence type="ECO:0000313" key="2">
    <source>
        <dbReference type="Proteomes" id="UP000244081"/>
    </source>
</evidence>
<dbReference type="EMBL" id="QAYG01000002">
    <property type="protein sequence ID" value="PTW61426.1"/>
    <property type="molecule type" value="Genomic_DNA"/>
</dbReference>
<dbReference type="AlphaFoldDB" id="A0A2T5VCF3"/>
<dbReference type="Proteomes" id="UP000244081">
    <property type="component" value="Unassembled WGS sequence"/>
</dbReference>
<proteinExistence type="predicted"/>
<sequence>MTYATQQDLIDRFGADELIQLTDRLSVPPAAIDADVVARALSDADALIDSYLRKRYALPLDPAPPVLVKIASDLARYNLYDDGADKDGPVVRAQGSALAWLRDVSKGLIELDDGTGDAPAASGGGQVRASYPDRVFTRDSLRGY</sequence>
<reference evidence="1 2" key="1">
    <citation type="submission" date="2018-04" db="EMBL/GenBank/DDBJ databases">
        <title>Genomic Encyclopedia of Archaeal and Bacterial Type Strains, Phase II (KMG-II): from individual species to whole genera.</title>
        <authorList>
            <person name="Goeker M."/>
        </authorList>
    </citation>
    <scope>NUCLEOTIDE SEQUENCE [LARGE SCALE GENOMIC DNA]</scope>
    <source>
        <strain evidence="1 2">DSM 23382</strain>
    </source>
</reference>
<name>A0A2T5VCF3_9HYPH</name>
<dbReference type="OrthoDB" id="9812088at2"/>
<gene>
    <name evidence="1" type="ORF">C8N35_102135</name>
</gene>
<evidence type="ECO:0000313" key="1">
    <source>
        <dbReference type="EMBL" id="PTW61426.1"/>
    </source>
</evidence>
<accession>A0A2T5VCF3</accession>